<dbReference type="AlphaFoldDB" id="A0A3P3W6Z4"/>
<proteinExistence type="predicted"/>
<comment type="caution">
    <text evidence="2">The sequence shown here is derived from an EMBL/GenBank/DDBJ whole genome shotgun (WGS) entry which is preliminary data.</text>
</comment>
<accession>A0A3P3W6Z4</accession>
<dbReference type="Pfam" id="PF13619">
    <property type="entry name" value="KTSC"/>
    <property type="match status" value="1"/>
</dbReference>
<dbReference type="Pfam" id="PF00226">
    <property type="entry name" value="DnaJ"/>
    <property type="match status" value="1"/>
</dbReference>
<dbReference type="RefSeq" id="WP_125019906.1">
    <property type="nucleotide sequence ID" value="NZ_RQVQ01000040.1"/>
</dbReference>
<gene>
    <name evidence="2" type="ORF">EG240_13590</name>
</gene>
<reference evidence="2 3" key="1">
    <citation type="submission" date="2018-11" db="EMBL/GenBank/DDBJ databases">
        <title>Flavobacterium sp. nov., YIM 102701-2 draft genome.</title>
        <authorList>
            <person name="Li G."/>
            <person name="Jiang Y."/>
        </authorList>
    </citation>
    <scope>NUCLEOTIDE SEQUENCE [LARGE SCALE GENOMIC DNA]</scope>
    <source>
        <strain evidence="2 3">YIM 102701-2</strain>
    </source>
</reference>
<dbReference type="Gene3D" id="1.10.287.110">
    <property type="entry name" value="DnaJ domain"/>
    <property type="match status" value="1"/>
</dbReference>
<protein>
    <submittedName>
        <fullName evidence="2">KTSC domain-containing protein</fullName>
    </submittedName>
</protein>
<evidence type="ECO:0000259" key="1">
    <source>
        <dbReference type="PROSITE" id="PS50076"/>
    </source>
</evidence>
<dbReference type="CDD" id="cd06257">
    <property type="entry name" value="DnaJ"/>
    <property type="match status" value="1"/>
</dbReference>
<dbReference type="InterPro" id="IPR036869">
    <property type="entry name" value="J_dom_sf"/>
</dbReference>
<dbReference type="EMBL" id="RQVQ01000040">
    <property type="protein sequence ID" value="RRJ88443.1"/>
    <property type="molecule type" value="Genomic_DNA"/>
</dbReference>
<dbReference type="InterPro" id="IPR001623">
    <property type="entry name" value="DnaJ_domain"/>
</dbReference>
<sequence>MKRVIEYRKLIGVDKDVTLKELKNIYRNTMKDAHPDKFVDNEAGRIEAEENSKTVIEAYHFLVSINNETHEKNKEAYAETIATSNILDFQFEKQVLIIEHLNGEKYEYIGVPRNTYIKMVNADSYNRFAKRHIYGNFIFRKAGKATEE</sequence>
<feature type="domain" description="J" evidence="1">
    <location>
        <begin position="6"/>
        <end position="81"/>
    </location>
</feature>
<dbReference type="PROSITE" id="PS50076">
    <property type="entry name" value="DNAJ_2"/>
    <property type="match status" value="1"/>
</dbReference>
<dbReference type="Proteomes" id="UP000275719">
    <property type="component" value="Unassembled WGS sequence"/>
</dbReference>
<name>A0A3P3W6Z4_9FLAO</name>
<dbReference type="PRINTS" id="PR00625">
    <property type="entry name" value="JDOMAIN"/>
</dbReference>
<evidence type="ECO:0000313" key="2">
    <source>
        <dbReference type="EMBL" id="RRJ88443.1"/>
    </source>
</evidence>
<dbReference type="OrthoDB" id="665715at2"/>
<dbReference type="SMART" id="SM00271">
    <property type="entry name" value="DnaJ"/>
    <property type="match status" value="1"/>
</dbReference>
<dbReference type="SUPFAM" id="SSF46565">
    <property type="entry name" value="Chaperone J-domain"/>
    <property type="match status" value="1"/>
</dbReference>
<organism evidence="2 3">
    <name type="scientific">Paenimyroides tangerinum</name>
    <dbReference type="NCBI Taxonomy" id="2488728"/>
    <lineage>
        <taxon>Bacteria</taxon>
        <taxon>Pseudomonadati</taxon>
        <taxon>Bacteroidota</taxon>
        <taxon>Flavobacteriia</taxon>
        <taxon>Flavobacteriales</taxon>
        <taxon>Flavobacteriaceae</taxon>
        <taxon>Paenimyroides</taxon>
    </lineage>
</organism>
<dbReference type="InterPro" id="IPR025309">
    <property type="entry name" value="KTSC_dom"/>
</dbReference>
<evidence type="ECO:0000313" key="3">
    <source>
        <dbReference type="Proteomes" id="UP000275719"/>
    </source>
</evidence>
<keyword evidence="3" id="KW-1185">Reference proteome</keyword>